<evidence type="ECO:0000259" key="2">
    <source>
        <dbReference type="Pfam" id="PF13358"/>
    </source>
</evidence>
<dbReference type="GO" id="GO:0015074">
    <property type="term" value="P:DNA integration"/>
    <property type="evidence" value="ECO:0007669"/>
    <property type="project" value="InterPro"/>
</dbReference>
<evidence type="ECO:0000259" key="1">
    <source>
        <dbReference type="Pfam" id="PF01498"/>
    </source>
</evidence>
<comment type="caution">
    <text evidence="3">The sequence shown here is derived from an EMBL/GenBank/DDBJ whole genome shotgun (WGS) entry which is preliminary data.</text>
</comment>
<dbReference type="AlphaFoldDB" id="A0A8X7BAB0"/>
<dbReference type="Pfam" id="PF01498">
    <property type="entry name" value="HTH_Tnp_Tc3_2"/>
    <property type="match status" value="1"/>
</dbReference>
<keyword evidence="4" id="KW-1185">Reference proteome</keyword>
<dbReference type="InterPro" id="IPR002492">
    <property type="entry name" value="Transposase_Tc1-like"/>
</dbReference>
<dbReference type="Gene3D" id="3.30.420.10">
    <property type="entry name" value="Ribonuclease H-like superfamily/Ribonuclease H"/>
    <property type="match status" value="2"/>
</dbReference>
<reference evidence="3" key="1">
    <citation type="submission" date="2020-08" db="EMBL/GenBank/DDBJ databases">
        <title>Multicomponent nature underlies the extraordinary mechanical properties of spider dragline silk.</title>
        <authorList>
            <person name="Kono N."/>
            <person name="Nakamura H."/>
            <person name="Mori M."/>
            <person name="Yoshida Y."/>
            <person name="Ohtoshi R."/>
            <person name="Malay A.D."/>
            <person name="Moran D.A.P."/>
            <person name="Tomita M."/>
            <person name="Numata K."/>
            <person name="Arakawa K."/>
        </authorList>
    </citation>
    <scope>NUCLEOTIDE SEQUENCE</scope>
</reference>
<accession>A0A8X7BAB0</accession>
<name>A0A8X7BAB0_TRICX</name>
<feature type="domain" description="Tc1-like transposase DDE" evidence="2">
    <location>
        <begin position="211"/>
        <end position="260"/>
    </location>
</feature>
<sequence length="305" mass="35493">MYLEPSLTVSIDRDIISHHTTPFCATKLPLIVYCLTSKRRQQSDWKSQWTRECPQGDKRRSLSDQRVCRLGRCRDNGAREQMQGDSKTVPVADREMWRFATRKVIKSQLQDINVNASERTVRRKLKDLNFKTGRPTRKCKLTPATKAKRLNWAKQWRDKDAFFWRSNKTQFVRRRDGEKFHSDCVVRTVKHPTKIMIWSVISGKGTGRLDVVKARSIKAFLAEENIPLLDWPGNSPDMNPIENIWELMKREVAKVVITNKTQLLERIIHVWNNHPQMQDTVQSCIGSMPRIIEAFISAKGGSTKY</sequence>
<dbReference type="GO" id="GO:0003677">
    <property type="term" value="F:DNA binding"/>
    <property type="evidence" value="ECO:0007669"/>
    <property type="project" value="InterPro"/>
</dbReference>
<evidence type="ECO:0000313" key="4">
    <source>
        <dbReference type="Proteomes" id="UP000887159"/>
    </source>
</evidence>
<dbReference type="GO" id="GO:0006313">
    <property type="term" value="P:DNA transposition"/>
    <property type="evidence" value="ECO:0007669"/>
    <property type="project" value="InterPro"/>
</dbReference>
<dbReference type="EMBL" id="BMAU01021364">
    <property type="protein sequence ID" value="GFY23537.1"/>
    <property type="molecule type" value="Genomic_DNA"/>
</dbReference>
<dbReference type="InterPro" id="IPR036397">
    <property type="entry name" value="RNaseH_sf"/>
</dbReference>
<protein>
    <submittedName>
        <fullName evidence="3">Transposable element Tcb2 transposase</fullName>
    </submittedName>
</protein>
<dbReference type="InterPro" id="IPR038717">
    <property type="entry name" value="Tc1-like_DDE_dom"/>
</dbReference>
<dbReference type="Pfam" id="PF13358">
    <property type="entry name" value="DDE_3"/>
    <property type="match status" value="1"/>
</dbReference>
<gene>
    <name evidence="3" type="ORF">TNCV_1038361</name>
</gene>
<proteinExistence type="predicted"/>
<evidence type="ECO:0000313" key="3">
    <source>
        <dbReference type="EMBL" id="GFY23537.1"/>
    </source>
</evidence>
<organism evidence="3 4">
    <name type="scientific">Trichonephila clavipes</name>
    <name type="common">Golden silk orbweaver</name>
    <name type="synonym">Nephila clavipes</name>
    <dbReference type="NCBI Taxonomy" id="2585209"/>
    <lineage>
        <taxon>Eukaryota</taxon>
        <taxon>Metazoa</taxon>
        <taxon>Ecdysozoa</taxon>
        <taxon>Arthropoda</taxon>
        <taxon>Chelicerata</taxon>
        <taxon>Arachnida</taxon>
        <taxon>Araneae</taxon>
        <taxon>Araneomorphae</taxon>
        <taxon>Entelegynae</taxon>
        <taxon>Araneoidea</taxon>
        <taxon>Nephilidae</taxon>
        <taxon>Trichonephila</taxon>
    </lineage>
</organism>
<dbReference type="Proteomes" id="UP000887159">
    <property type="component" value="Unassembled WGS sequence"/>
</dbReference>
<feature type="domain" description="Transposase Tc1-like" evidence="1">
    <location>
        <begin position="98"/>
        <end position="158"/>
    </location>
</feature>